<keyword evidence="10" id="KW-0393">Immunoglobulin domain</keyword>
<keyword evidence="2" id="KW-0812">Transmembrane</keyword>
<evidence type="ECO:0000256" key="10">
    <source>
        <dbReference type="ARBA" id="ARBA00023319"/>
    </source>
</evidence>
<evidence type="ECO:0000313" key="12">
    <source>
        <dbReference type="Proteomes" id="UP000542434"/>
    </source>
</evidence>
<dbReference type="EMBL" id="VWZC01012987">
    <property type="protein sequence ID" value="NXF67907.1"/>
    <property type="molecule type" value="Genomic_DNA"/>
</dbReference>
<keyword evidence="8" id="KW-1015">Disulfide bond</keyword>
<keyword evidence="6" id="KW-1133">Transmembrane helix</keyword>
<dbReference type="InterPro" id="IPR047012">
    <property type="entry name" value="ICAM_VCAM"/>
</dbReference>
<evidence type="ECO:0000256" key="2">
    <source>
        <dbReference type="ARBA" id="ARBA00022692"/>
    </source>
</evidence>
<proteinExistence type="predicted"/>
<evidence type="ECO:0000256" key="9">
    <source>
        <dbReference type="ARBA" id="ARBA00023180"/>
    </source>
</evidence>
<evidence type="ECO:0000256" key="8">
    <source>
        <dbReference type="ARBA" id="ARBA00023157"/>
    </source>
</evidence>
<accession>A0A7K8VMJ0</accession>
<organism evidence="11 12">
    <name type="scientific">Ciccaba nigrolineata</name>
    <dbReference type="NCBI Taxonomy" id="1118524"/>
    <lineage>
        <taxon>Eukaryota</taxon>
        <taxon>Metazoa</taxon>
        <taxon>Chordata</taxon>
        <taxon>Craniata</taxon>
        <taxon>Vertebrata</taxon>
        <taxon>Euteleostomi</taxon>
        <taxon>Archelosauria</taxon>
        <taxon>Archosauria</taxon>
        <taxon>Dinosauria</taxon>
        <taxon>Saurischia</taxon>
        <taxon>Theropoda</taxon>
        <taxon>Coelurosauria</taxon>
        <taxon>Aves</taxon>
        <taxon>Neognathae</taxon>
        <taxon>Neoaves</taxon>
        <taxon>Telluraves</taxon>
        <taxon>Strigiformes</taxon>
        <taxon>Strigidae</taxon>
        <taxon>Ciccaba</taxon>
    </lineage>
</organism>
<evidence type="ECO:0000256" key="3">
    <source>
        <dbReference type="ARBA" id="ARBA00022729"/>
    </source>
</evidence>
<keyword evidence="9" id="KW-0325">Glycoprotein</keyword>
<comment type="caution">
    <text evidence="11">The sequence shown here is derived from an EMBL/GenBank/DDBJ whole genome shotgun (WGS) entry which is preliminary data.</text>
</comment>
<keyword evidence="5" id="KW-0130">Cell adhesion</keyword>
<evidence type="ECO:0000256" key="1">
    <source>
        <dbReference type="ARBA" id="ARBA00004479"/>
    </source>
</evidence>
<evidence type="ECO:0000256" key="7">
    <source>
        <dbReference type="ARBA" id="ARBA00023136"/>
    </source>
</evidence>
<dbReference type="PRINTS" id="PR01472">
    <property type="entry name" value="ICAMVCAM1"/>
</dbReference>
<dbReference type="SUPFAM" id="SSF48726">
    <property type="entry name" value="Immunoglobulin"/>
    <property type="match status" value="1"/>
</dbReference>
<keyword evidence="12" id="KW-1185">Reference proteome</keyword>
<feature type="non-terminal residue" evidence="11">
    <location>
        <position position="134"/>
    </location>
</feature>
<dbReference type="InterPro" id="IPR036179">
    <property type="entry name" value="Ig-like_dom_sf"/>
</dbReference>
<evidence type="ECO:0000256" key="6">
    <source>
        <dbReference type="ARBA" id="ARBA00022989"/>
    </source>
</evidence>
<dbReference type="PANTHER" id="PTHR13771:SF9">
    <property type="entry name" value="INTERCELLULAR ADHESION MOLECULE 5"/>
    <property type="match status" value="1"/>
</dbReference>
<feature type="non-terminal residue" evidence="11">
    <location>
        <position position="1"/>
    </location>
</feature>
<dbReference type="InterPro" id="IPR003987">
    <property type="entry name" value="ICAM_VCAM_N"/>
</dbReference>
<comment type="subcellular location">
    <subcellularLocation>
        <location evidence="1">Membrane</location>
        <topology evidence="1">Single-pass type I membrane protein</topology>
    </subcellularLocation>
</comment>
<sequence length="134" mass="15121">LLNVTEWNPTLFRFYICYGKREKVPTKLIVYRKAPRQEGGPCLSRHSGVTPSRCVSPPGAPELVELEPIPELAVGKSHELVCHVSGTAPIQNLTVILWRGGEVLLTKTFEWEKRDEPVPVRVTHRLTARRQDNG</sequence>
<dbReference type="PANTHER" id="PTHR13771">
    <property type="entry name" value="INTERCELLULAR ADHESION MOLECULE"/>
    <property type="match status" value="1"/>
</dbReference>
<evidence type="ECO:0000256" key="5">
    <source>
        <dbReference type="ARBA" id="ARBA00022889"/>
    </source>
</evidence>
<reference evidence="11 12" key="1">
    <citation type="submission" date="2019-09" db="EMBL/GenBank/DDBJ databases">
        <title>Bird 10,000 Genomes (B10K) Project - Family phase.</title>
        <authorList>
            <person name="Zhang G."/>
        </authorList>
    </citation>
    <scope>NUCLEOTIDE SEQUENCE [LARGE SCALE GENOMIC DNA]</scope>
    <source>
        <strain evidence="11">B10K-DU-001-07</strain>
        <tissue evidence="11">Muscle</tissue>
    </source>
</reference>
<dbReference type="GO" id="GO:0005886">
    <property type="term" value="C:plasma membrane"/>
    <property type="evidence" value="ECO:0007669"/>
    <property type="project" value="TreeGrafter"/>
</dbReference>
<evidence type="ECO:0000313" key="11">
    <source>
        <dbReference type="EMBL" id="NXF67907.1"/>
    </source>
</evidence>
<gene>
    <name evidence="11" type="primary">Icam1</name>
    <name evidence="11" type="ORF">CICNIG_R15400</name>
</gene>
<dbReference type="GO" id="GO:0098609">
    <property type="term" value="P:cell-cell adhesion"/>
    <property type="evidence" value="ECO:0007669"/>
    <property type="project" value="InterPro"/>
</dbReference>
<keyword evidence="7" id="KW-0472">Membrane</keyword>
<protein>
    <submittedName>
        <fullName evidence="11">ICAM1 protein</fullName>
    </submittedName>
</protein>
<evidence type="ECO:0000256" key="4">
    <source>
        <dbReference type="ARBA" id="ARBA00022737"/>
    </source>
</evidence>
<dbReference type="GO" id="GO:0005178">
    <property type="term" value="F:integrin binding"/>
    <property type="evidence" value="ECO:0007669"/>
    <property type="project" value="InterPro"/>
</dbReference>
<name>A0A7K8VMJ0_9STRI</name>
<dbReference type="AlphaFoldDB" id="A0A7K8VMJ0"/>
<dbReference type="Gene3D" id="2.60.40.10">
    <property type="entry name" value="Immunoglobulins"/>
    <property type="match status" value="1"/>
</dbReference>
<keyword evidence="3" id="KW-0732">Signal</keyword>
<dbReference type="InterPro" id="IPR013783">
    <property type="entry name" value="Ig-like_fold"/>
</dbReference>
<dbReference type="Proteomes" id="UP000542434">
    <property type="component" value="Unassembled WGS sequence"/>
</dbReference>
<keyword evidence="4" id="KW-0677">Repeat</keyword>